<feature type="compositionally biased region" description="Basic and acidic residues" evidence="2">
    <location>
        <begin position="32"/>
        <end position="41"/>
    </location>
</feature>
<name>A0A139WMD2_TRICA</name>
<feature type="compositionally biased region" description="Polar residues" evidence="2">
    <location>
        <begin position="466"/>
        <end position="476"/>
    </location>
</feature>
<dbReference type="EMBL" id="KQ971312">
    <property type="protein sequence ID" value="KYB29199.1"/>
    <property type="molecule type" value="Genomic_DNA"/>
</dbReference>
<evidence type="ECO:0000256" key="2">
    <source>
        <dbReference type="SAM" id="MobiDB-lite"/>
    </source>
</evidence>
<feature type="coiled-coil region" evidence="1">
    <location>
        <begin position="747"/>
        <end position="781"/>
    </location>
</feature>
<feature type="region of interest" description="Disordered" evidence="2">
    <location>
        <begin position="815"/>
        <end position="883"/>
    </location>
</feature>
<protein>
    <submittedName>
        <fullName evidence="3">Uncharacterized protein</fullName>
    </submittedName>
</protein>
<accession>A0A139WMD2</accession>
<reference evidence="3 4" key="2">
    <citation type="journal article" date="2010" name="Nucleic Acids Res.">
        <title>BeetleBase in 2010: revisions to provide comprehensive genomic information for Tribolium castaneum.</title>
        <authorList>
            <person name="Kim H.S."/>
            <person name="Murphy T."/>
            <person name="Xia J."/>
            <person name="Caragea D."/>
            <person name="Park Y."/>
            <person name="Beeman R.W."/>
            <person name="Lorenzen M.D."/>
            <person name="Butcher S."/>
            <person name="Manak J.R."/>
            <person name="Brown S.J."/>
        </authorList>
    </citation>
    <scope>GENOME REANNOTATION</scope>
    <source>
        <strain evidence="3 4">Georgia GA2</strain>
    </source>
</reference>
<evidence type="ECO:0000313" key="3">
    <source>
        <dbReference type="EMBL" id="KYB29199.1"/>
    </source>
</evidence>
<feature type="compositionally biased region" description="Low complexity" evidence="2">
    <location>
        <begin position="9"/>
        <end position="20"/>
    </location>
</feature>
<evidence type="ECO:0000313" key="4">
    <source>
        <dbReference type="Proteomes" id="UP000007266"/>
    </source>
</evidence>
<dbReference type="AlphaFoldDB" id="A0A139WMD2"/>
<feature type="region of interest" description="Disordered" evidence="2">
    <location>
        <begin position="445"/>
        <end position="476"/>
    </location>
</feature>
<proteinExistence type="predicted"/>
<feature type="region of interest" description="Disordered" evidence="2">
    <location>
        <begin position="374"/>
        <end position="393"/>
    </location>
</feature>
<keyword evidence="1" id="KW-0175">Coiled coil</keyword>
<feature type="region of interest" description="Disordered" evidence="2">
    <location>
        <begin position="613"/>
        <end position="660"/>
    </location>
</feature>
<sequence>MGQCMSRKAAGAFAASAAAARSKPTKMQHQSPGDDERELPRKPLCTKGVTTSFGFKRRPTTAPSIASNSNAARRLANNTDYIDRNGNGDTEPLTTSIAPTACSTPRLMPPKKEGIATRVNRFGFRQPQVNRLHKVADLNNAPLDNAAKKVTQKVDSNKNKMKTGVPQAERFMLQSTQLPRPEPIRVIETKAAKTLANNSRKIAYNEDASSAEDSGVGSQISNEIPGLERLNHSPTYGRRFIKSRNLEVVKTGNTFDVRDLEESESCVPLPQLPSAFANPGSLRGVYNSGFVREKAKEYERHLDSDNRRKISVTSSEGFSDYDEEKTSRDKYKNEKFFIKSGSFFKARSDDSSPPSSDEQDWAHGGEAMADEVSFSISSSDESKEKEQSPVTTPTNAAFRNVLLTIEDPKFAAVASNANLLLDDETSPVDSLLSCSESEEILKRKINRSSSNSKDINEKLTPPSPGTPTNASNSLSLSDGKDDFLIDDEIADQPALLFDDTLVGNNSESTTIVDSTPKPKRRSFLENSPLSLRKKKAYHSRTGSLDTLSPCESIASDDLMMDYDYSQSSGVEDCDRNDSHSHGFSSLDETVIRKAENEEGGIRDWASLLGGYGGDKSAKSNASKTRLLWSRTGTPNSIPDSPKSVDSRSTARSRHSVTSSPLRLSRIPLSGYDSDDSVRLDRANYSAMKQDLMSVKTMLLKLRRVLNESETHIPFDGQLSLTNGLFNGLCSSSDDAQSDETNESRFELAELRRQVLFLQGQLEDKEKTVQDLQEQMLKLATDNYTSNSAPASTVATESPMCNAATQTERIRPISAGPALLNGSSEGNVGSLVSANESPQRSRHHQSPKNTAKLWRQPGEPPSPQRYSSIPRRANSRTRTPSVHS</sequence>
<feature type="region of interest" description="Disordered" evidence="2">
    <location>
        <begin position="1"/>
        <end position="68"/>
    </location>
</feature>
<dbReference type="InParanoid" id="A0A139WMD2"/>
<feature type="compositionally biased region" description="Polar residues" evidence="2">
    <location>
        <begin position="820"/>
        <end position="837"/>
    </location>
</feature>
<keyword evidence="4" id="KW-1185">Reference proteome</keyword>
<dbReference type="Proteomes" id="UP000007266">
    <property type="component" value="Linkage group 2"/>
</dbReference>
<dbReference type="FunCoup" id="A0A139WMD2">
    <property type="interactions" value="7"/>
</dbReference>
<gene>
    <name evidence="3" type="primary">AUGUSTUS-3.0.2_00995</name>
    <name evidence="3" type="ORF">TcasGA2_TC000995</name>
</gene>
<evidence type="ECO:0000256" key="1">
    <source>
        <dbReference type="SAM" id="Coils"/>
    </source>
</evidence>
<organism evidence="3 4">
    <name type="scientific">Tribolium castaneum</name>
    <name type="common">Red flour beetle</name>
    <dbReference type="NCBI Taxonomy" id="7070"/>
    <lineage>
        <taxon>Eukaryota</taxon>
        <taxon>Metazoa</taxon>
        <taxon>Ecdysozoa</taxon>
        <taxon>Arthropoda</taxon>
        <taxon>Hexapoda</taxon>
        <taxon>Insecta</taxon>
        <taxon>Pterygota</taxon>
        <taxon>Neoptera</taxon>
        <taxon>Endopterygota</taxon>
        <taxon>Coleoptera</taxon>
        <taxon>Polyphaga</taxon>
        <taxon>Cucujiformia</taxon>
        <taxon>Tenebrionidae</taxon>
        <taxon>Tenebrionidae incertae sedis</taxon>
        <taxon>Tribolium</taxon>
    </lineage>
</organism>
<reference evidence="3 4" key="1">
    <citation type="journal article" date="2008" name="Nature">
        <title>The genome of the model beetle and pest Tribolium castaneum.</title>
        <authorList>
            <consortium name="Tribolium Genome Sequencing Consortium"/>
            <person name="Richards S."/>
            <person name="Gibbs R.A."/>
            <person name="Weinstock G.M."/>
            <person name="Brown S.J."/>
            <person name="Denell R."/>
            <person name="Beeman R.W."/>
            <person name="Gibbs R."/>
            <person name="Beeman R.W."/>
            <person name="Brown S.J."/>
            <person name="Bucher G."/>
            <person name="Friedrich M."/>
            <person name="Grimmelikhuijzen C.J."/>
            <person name="Klingler M."/>
            <person name="Lorenzen M."/>
            <person name="Richards S."/>
            <person name="Roth S."/>
            <person name="Schroder R."/>
            <person name="Tautz D."/>
            <person name="Zdobnov E.M."/>
            <person name="Muzny D."/>
            <person name="Gibbs R.A."/>
            <person name="Weinstock G.M."/>
            <person name="Attaway T."/>
            <person name="Bell S."/>
            <person name="Buhay C.J."/>
            <person name="Chandrabose M.N."/>
            <person name="Chavez D."/>
            <person name="Clerk-Blankenburg K.P."/>
            <person name="Cree A."/>
            <person name="Dao M."/>
            <person name="Davis C."/>
            <person name="Chacko J."/>
            <person name="Dinh H."/>
            <person name="Dugan-Rocha S."/>
            <person name="Fowler G."/>
            <person name="Garner T.T."/>
            <person name="Garnes J."/>
            <person name="Gnirke A."/>
            <person name="Hawes A."/>
            <person name="Hernandez J."/>
            <person name="Hines S."/>
            <person name="Holder M."/>
            <person name="Hume J."/>
            <person name="Jhangiani S.N."/>
            <person name="Joshi V."/>
            <person name="Khan Z.M."/>
            <person name="Jackson L."/>
            <person name="Kovar C."/>
            <person name="Kowis A."/>
            <person name="Lee S."/>
            <person name="Lewis L.R."/>
            <person name="Margolis J."/>
            <person name="Morgan M."/>
            <person name="Nazareth L.V."/>
            <person name="Nguyen N."/>
            <person name="Okwuonu G."/>
            <person name="Parker D."/>
            <person name="Richards S."/>
            <person name="Ruiz S.J."/>
            <person name="Santibanez J."/>
            <person name="Savard J."/>
            <person name="Scherer S.E."/>
            <person name="Schneider B."/>
            <person name="Sodergren E."/>
            <person name="Tautz D."/>
            <person name="Vattahil S."/>
            <person name="Villasana D."/>
            <person name="White C.S."/>
            <person name="Wright R."/>
            <person name="Park Y."/>
            <person name="Beeman R.W."/>
            <person name="Lord J."/>
            <person name="Oppert B."/>
            <person name="Lorenzen M."/>
            <person name="Brown S."/>
            <person name="Wang L."/>
            <person name="Savard J."/>
            <person name="Tautz D."/>
            <person name="Richards S."/>
            <person name="Weinstock G."/>
            <person name="Gibbs R.A."/>
            <person name="Liu Y."/>
            <person name="Worley K."/>
            <person name="Weinstock G."/>
            <person name="Elsik C.G."/>
            <person name="Reese J.T."/>
            <person name="Elhaik E."/>
            <person name="Landan G."/>
            <person name="Graur D."/>
            <person name="Arensburger P."/>
            <person name="Atkinson P."/>
            <person name="Beeman R.W."/>
            <person name="Beidler J."/>
            <person name="Brown S.J."/>
            <person name="Demuth J.P."/>
            <person name="Drury D.W."/>
            <person name="Du Y.Z."/>
            <person name="Fujiwara H."/>
            <person name="Lorenzen M."/>
            <person name="Maselli V."/>
            <person name="Osanai M."/>
            <person name="Park Y."/>
            <person name="Robertson H.M."/>
            <person name="Tu Z."/>
            <person name="Wang J.J."/>
            <person name="Wang S."/>
            <person name="Richards S."/>
            <person name="Song H."/>
            <person name="Zhang L."/>
            <person name="Sodergren E."/>
            <person name="Werner D."/>
            <person name="Stanke M."/>
            <person name="Morgenstern B."/>
            <person name="Solovyev V."/>
            <person name="Kosarev P."/>
            <person name="Brown G."/>
            <person name="Chen H.C."/>
            <person name="Ermolaeva O."/>
            <person name="Hlavina W."/>
            <person name="Kapustin Y."/>
            <person name="Kiryutin B."/>
            <person name="Kitts P."/>
            <person name="Maglott D."/>
            <person name="Pruitt K."/>
            <person name="Sapojnikov V."/>
            <person name="Souvorov A."/>
            <person name="Mackey A.J."/>
            <person name="Waterhouse R.M."/>
            <person name="Wyder S."/>
            <person name="Zdobnov E.M."/>
            <person name="Zdobnov E.M."/>
            <person name="Wyder S."/>
            <person name="Kriventseva E.V."/>
            <person name="Kadowaki T."/>
            <person name="Bork P."/>
            <person name="Aranda M."/>
            <person name="Bao R."/>
            <person name="Beermann A."/>
            <person name="Berns N."/>
            <person name="Bolognesi R."/>
            <person name="Bonneton F."/>
            <person name="Bopp D."/>
            <person name="Brown S.J."/>
            <person name="Bucher G."/>
            <person name="Butts T."/>
            <person name="Chaumot A."/>
            <person name="Denell R.E."/>
            <person name="Ferrier D.E."/>
            <person name="Friedrich M."/>
            <person name="Gordon C.M."/>
            <person name="Jindra M."/>
            <person name="Klingler M."/>
            <person name="Lan Q."/>
            <person name="Lattorff H.M."/>
            <person name="Laudet V."/>
            <person name="von Levetsow C."/>
            <person name="Liu Z."/>
            <person name="Lutz R."/>
            <person name="Lynch J.A."/>
            <person name="da Fonseca R.N."/>
            <person name="Posnien N."/>
            <person name="Reuter R."/>
            <person name="Roth S."/>
            <person name="Savard J."/>
            <person name="Schinko J.B."/>
            <person name="Schmitt C."/>
            <person name="Schoppmeier M."/>
            <person name="Schroder R."/>
            <person name="Shippy T.D."/>
            <person name="Simonnet F."/>
            <person name="Marques-Souza H."/>
            <person name="Tautz D."/>
            <person name="Tomoyasu Y."/>
            <person name="Trauner J."/>
            <person name="Van der Zee M."/>
            <person name="Vervoort M."/>
            <person name="Wittkopp N."/>
            <person name="Wimmer E.A."/>
            <person name="Yang X."/>
            <person name="Jones A.K."/>
            <person name="Sattelle D.B."/>
            <person name="Ebert P.R."/>
            <person name="Nelson D."/>
            <person name="Scott J.G."/>
            <person name="Beeman R.W."/>
            <person name="Muthukrishnan S."/>
            <person name="Kramer K.J."/>
            <person name="Arakane Y."/>
            <person name="Beeman R.W."/>
            <person name="Zhu Q."/>
            <person name="Hogenkamp D."/>
            <person name="Dixit R."/>
            <person name="Oppert B."/>
            <person name="Jiang H."/>
            <person name="Zou Z."/>
            <person name="Marshall J."/>
            <person name="Elpidina E."/>
            <person name="Vinokurov K."/>
            <person name="Oppert C."/>
            <person name="Zou Z."/>
            <person name="Evans J."/>
            <person name="Lu Z."/>
            <person name="Zhao P."/>
            <person name="Sumathipala N."/>
            <person name="Altincicek B."/>
            <person name="Vilcinskas A."/>
            <person name="Williams M."/>
            <person name="Hultmark D."/>
            <person name="Hetru C."/>
            <person name="Jiang H."/>
            <person name="Grimmelikhuijzen C.J."/>
            <person name="Hauser F."/>
            <person name="Cazzamali G."/>
            <person name="Williamson M."/>
            <person name="Park Y."/>
            <person name="Li B."/>
            <person name="Tanaka Y."/>
            <person name="Predel R."/>
            <person name="Neupert S."/>
            <person name="Schachtner J."/>
            <person name="Verleyen P."/>
            <person name="Raible F."/>
            <person name="Bork P."/>
            <person name="Friedrich M."/>
            <person name="Walden K.K."/>
            <person name="Robertson H.M."/>
            <person name="Angeli S."/>
            <person name="Foret S."/>
            <person name="Bucher G."/>
            <person name="Schuetz S."/>
            <person name="Maleszka R."/>
            <person name="Wimmer E.A."/>
            <person name="Beeman R.W."/>
            <person name="Lorenzen M."/>
            <person name="Tomoyasu Y."/>
            <person name="Miller S.C."/>
            <person name="Grossmann D."/>
            <person name="Bucher G."/>
        </authorList>
    </citation>
    <scope>NUCLEOTIDE SEQUENCE [LARGE SCALE GENOMIC DNA]</scope>
    <source>
        <strain evidence="3 4">Georgia GA2</strain>
    </source>
</reference>
<dbReference type="OMA" id="DYYQLTY"/>